<dbReference type="SUPFAM" id="SSF50998">
    <property type="entry name" value="Quinoprotein alcohol dehydrogenase-like"/>
    <property type="match status" value="1"/>
</dbReference>
<keyword evidence="3" id="KW-1185">Reference proteome</keyword>
<sequence length="788" mass="79248">MPGGVIANPSTFTLKPGIAQSVAFNASSYAKTTSSTITVTTTSGTLTHTATLALTVAAAGAAAPDYSLSVSPASLSLTAGATGKSTSITANALNGFTNAVSVSLSGLPSGVTANPSTFTLTPGVAQNVTLTASSAAKAGSATITITTTSGGLTHTAALTLTVAAAGVAAPDYSLSVSPVSLSITAGAAGGTVGVTANALNGFANAVSVSLSGLPGGVTASPSALTLTPGVKQSVTLTASSSAANATSTVTFSGTSGSLSHSATLSLAVSSATQPAGSVDVTTYHYDNARDGLNSAETTLTLSSVNSTNFGKLGFYSTQGVVDAAPLYLSAMKIGGATHNVLYVATERDLVYAFDADTGAQLWMKSMLGAGESTSDDHNCPQIAPEIGITSTPVIDRSYGSNGAIFVVAMSEDAGGNYHQRLHALDLTTGSDLSGSPSEIQASYPGTGIYSSGGSQIFEPGQYAERVGLLLMNHTLYMGWTSHCDQDPYTGWLMAYSEQSLQQSAVLNLTPNSGGTSGYGAGEGAIWMSGAGLAGDTSGNVYFLDANGGFDTTLNANGFPSSGDYGNAFMKVSTAGGKLTVADYFNTSNTVNQSDFDEDLGSGGTLLLPDMKDASGTVHHLAVGAGKDASIYVVDRDNMGKFNPNSNAIYQYLSGALGGGVWGMPAYFNNTIYYGGKGDVMRAFTITNAKLETSPSSQSSASFAFPGTTPSVSANGTQNGIVWAVEASSGGAAVLHAYDAASLGHELYNSTQAGSRDSFQDAKFITPVVANGKVFVGTPTGVAVFGLLH</sequence>
<protein>
    <recommendedName>
        <fullName evidence="1">Pyrrolo-quinoline quinone repeat domain-containing protein</fullName>
    </recommendedName>
</protein>
<dbReference type="InterPro" id="IPR013783">
    <property type="entry name" value="Ig-like_fold"/>
</dbReference>
<dbReference type="EMBL" id="QVQT01000006">
    <property type="protein sequence ID" value="RFU15574.1"/>
    <property type="molecule type" value="Genomic_DNA"/>
</dbReference>
<accession>A0A372IKZ1</accession>
<reference evidence="2 3" key="1">
    <citation type="submission" date="2018-08" db="EMBL/GenBank/DDBJ databases">
        <title>Acidipila sp. 4G-K13, an acidobacterium isolated from forest soil.</title>
        <authorList>
            <person name="Gao Z.-H."/>
            <person name="Qiu L.-H."/>
        </authorList>
    </citation>
    <scope>NUCLEOTIDE SEQUENCE [LARGE SCALE GENOMIC DNA]</scope>
    <source>
        <strain evidence="2 3">4G-K13</strain>
    </source>
</reference>
<evidence type="ECO:0000313" key="2">
    <source>
        <dbReference type="EMBL" id="RFU15574.1"/>
    </source>
</evidence>
<dbReference type="Pfam" id="PF13360">
    <property type="entry name" value="PQQ_2"/>
    <property type="match status" value="1"/>
</dbReference>
<dbReference type="Proteomes" id="UP000264702">
    <property type="component" value="Unassembled WGS sequence"/>
</dbReference>
<dbReference type="AlphaFoldDB" id="A0A372IKZ1"/>
<dbReference type="InterPro" id="IPR002372">
    <property type="entry name" value="PQQ_rpt_dom"/>
</dbReference>
<gene>
    <name evidence="2" type="ORF">D0Y96_17125</name>
</gene>
<proteinExistence type="predicted"/>
<name>A0A372IKZ1_9BACT</name>
<evidence type="ECO:0000259" key="1">
    <source>
        <dbReference type="Pfam" id="PF13360"/>
    </source>
</evidence>
<comment type="caution">
    <text evidence="2">The sequence shown here is derived from an EMBL/GenBank/DDBJ whole genome shotgun (WGS) entry which is preliminary data.</text>
</comment>
<organism evidence="2 3">
    <name type="scientific">Paracidobacterium acidisoli</name>
    <dbReference type="NCBI Taxonomy" id="2303751"/>
    <lineage>
        <taxon>Bacteria</taxon>
        <taxon>Pseudomonadati</taxon>
        <taxon>Acidobacteriota</taxon>
        <taxon>Terriglobia</taxon>
        <taxon>Terriglobales</taxon>
        <taxon>Acidobacteriaceae</taxon>
        <taxon>Paracidobacterium</taxon>
    </lineage>
</organism>
<evidence type="ECO:0000313" key="3">
    <source>
        <dbReference type="Proteomes" id="UP000264702"/>
    </source>
</evidence>
<dbReference type="Gene3D" id="2.40.10.480">
    <property type="match status" value="1"/>
</dbReference>
<feature type="domain" description="Pyrrolo-quinoline quinone repeat" evidence="1">
    <location>
        <begin position="337"/>
        <end position="429"/>
    </location>
</feature>
<dbReference type="OrthoDB" id="282145at2"/>
<dbReference type="InterPro" id="IPR011047">
    <property type="entry name" value="Quinoprotein_ADH-like_sf"/>
</dbReference>
<dbReference type="Gene3D" id="2.60.40.10">
    <property type="entry name" value="Immunoglobulins"/>
    <property type="match status" value="1"/>
</dbReference>